<dbReference type="Proteomes" id="UP000526734">
    <property type="component" value="Unassembled WGS sequence"/>
</dbReference>
<dbReference type="AlphaFoldDB" id="A0A7W3W609"/>
<dbReference type="EMBL" id="JACGZW010000019">
    <property type="protein sequence ID" value="MBB1159378.1"/>
    <property type="molecule type" value="Genomic_DNA"/>
</dbReference>
<sequence length="47" mass="4825">MSVSEPGGSGREKQHVSVGVSARRAVAEDGLRGAGTKVDRGWTMALA</sequence>
<feature type="region of interest" description="Disordered" evidence="1">
    <location>
        <begin position="1"/>
        <end position="20"/>
    </location>
</feature>
<evidence type="ECO:0000256" key="1">
    <source>
        <dbReference type="SAM" id="MobiDB-lite"/>
    </source>
</evidence>
<dbReference type="RefSeq" id="WP_182896064.1">
    <property type="nucleotide sequence ID" value="NZ_JACGZW010000019.1"/>
</dbReference>
<gene>
    <name evidence="2" type="ORF">H4281_40080</name>
</gene>
<comment type="caution">
    <text evidence="2">The sequence shown here is derived from an EMBL/GenBank/DDBJ whole genome shotgun (WGS) entry which is preliminary data.</text>
</comment>
<accession>A0A7W3W609</accession>
<proteinExistence type="predicted"/>
<evidence type="ECO:0000313" key="2">
    <source>
        <dbReference type="EMBL" id="MBB1159378.1"/>
    </source>
</evidence>
<evidence type="ECO:0000313" key="3">
    <source>
        <dbReference type="Proteomes" id="UP000526734"/>
    </source>
</evidence>
<keyword evidence="3" id="KW-1185">Reference proteome</keyword>
<organism evidence="2 3">
    <name type="scientific">Amycolatopsis dendrobii</name>
    <dbReference type="NCBI Taxonomy" id="2760662"/>
    <lineage>
        <taxon>Bacteria</taxon>
        <taxon>Bacillati</taxon>
        <taxon>Actinomycetota</taxon>
        <taxon>Actinomycetes</taxon>
        <taxon>Pseudonocardiales</taxon>
        <taxon>Pseudonocardiaceae</taxon>
        <taxon>Amycolatopsis</taxon>
    </lineage>
</organism>
<name>A0A7W3W609_9PSEU</name>
<protein>
    <submittedName>
        <fullName evidence="2">Uncharacterized protein</fullName>
    </submittedName>
</protein>
<reference evidence="2 3" key="1">
    <citation type="submission" date="2020-08" db="EMBL/GenBank/DDBJ databases">
        <title>Amycolatopsis sp. nov. DR6-1 isolated from Dendrobium heterocarpum.</title>
        <authorList>
            <person name="Tedsree N."/>
            <person name="Kuncharoen N."/>
            <person name="Likhitwitayawuid K."/>
            <person name="Tanasupawat S."/>
        </authorList>
    </citation>
    <scope>NUCLEOTIDE SEQUENCE [LARGE SCALE GENOMIC DNA]</scope>
    <source>
        <strain evidence="2 3">DR6-1</strain>
    </source>
</reference>